<dbReference type="InterPro" id="IPR019478">
    <property type="entry name" value="Sirohaem_synthase_dimer_dom"/>
</dbReference>
<dbReference type="Proteomes" id="UP000500767">
    <property type="component" value="Chromosome"/>
</dbReference>
<evidence type="ECO:0000256" key="2">
    <source>
        <dbReference type="ARBA" id="ARBA00012400"/>
    </source>
</evidence>
<dbReference type="UniPathway" id="UPA00262">
    <property type="reaction ID" value="UER00222"/>
</dbReference>
<dbReference type="InterPro" id="IPR006367">
    <property type="entry name" value="Sirohaem_synthase_N"/>
</dbReference>
<evidence type="ECO:0000259" key="9">
    <source>
        <dbReference type="Pfam" id="PF14824"/>
    </source>
</evidence>
<evidence type="ECO:0000256" key="5">
    <source>
        <dbReference type="ARBA" id="ARBA00023244"/>
    </source>
</evidence>
<dbReference type="RefSeq" id="WP_171833642.1">
    <property type="nucleotide sequence ID" value="NZ_CP053708.1"/>
</dbReference>
<feature type="domain" description="Sirohaem synthase dimerisation" evidence="8">
    <location>
        <begin position="133"/>
        <end position="189"/>
    </location>
</feature>
<evidence type="ECO:0000256" key="1">
    <source>
        <dbReference type="ARBA" id="ARBA00005010"/>
    </source>
</evidence>
<evidence type="ECO:0000259" key="7">
    <source>
        <dbReference type="Pfam" id="PF00590"/>
    </source>
</evidence>
<dbReference type="InterPro" id="IPR036291">
    <property type="entry name" value="NAD(P)-bd_dom_sf"/>
</dbReference>
<gene>
    <name evidence="10" type="ORF">HN018_19705</name>
</gene>
<dbReference type="PANTHER" id="PTHR35330">
    <property type="entry name" value="SIROHEME BIOSYNTHESIS PROTEIN MET8"/>
    <property type="match status" value="1"/>
</dbReference>
<dbReference type="EMBL" id="CP053708">
    <property type="protein sequence ID" value="QKE91960.1"/>
    <property type="molecule type" value="Genomic_DNA"/>
</dbReference>
<evidence type="ECO:0000256" key="3">
    <source>
        <dbReference type="ARBA" id="ARBA00023002"/>
    </source>
</evidence>
<dbReference type="InterPro" id="IPR035996">
    <property type="entry name" value="4pyrrol_Methylase_sf"/>
</dbReference>
<dbReference type="InterPro" id="IPR000878">
    <property type="entry name" value="4pyrrol_Mease"/>
</dbReference>
<feature type="domain" description="Siroheme synthase central" evidence="9">
    <location>
        <begin position="103"/>
        <end position="127"/>
    </location>
</feature>
<dbReference type="AlphaFoldDB" id="A0A6M8HUG9"/>
<organism evidence="10 11">
    <name type="scientific">Lichenicola cladoniae</name>
    <dbReference type="NCBI Taxonomy" id="1484109"/>
    <lineage>
        <taxon>Bacteria</taxon>
        <taxon>Pseudomonadati</taxon>
        <taxon>Pseudomonadota</taxon>
        <taxon>Alphaproteobacteria</taxon>
        <taxon>Acetobacterales</taxon>
        <taxon>Acetobacteraceae</taxon>
        <taxon>Lichenicola</taxon>
    </lineage>
</organism>
<dbReference type="InterPro" id="IPR014777">
    <property type="entry name" value="4pyrrole_Mease_sub1"/>
</dbReference>
<protein>
    <recommendedName>
        <fullName evidence="2">precorrin-2 dehydrogenase</fullName>
        <ecNumber evidence="2">1.3.1.76</ecNumber>
    </recommendedName>
</protein>
<dbReference type="GO" id="GO:0043115">
    <property type="term" value="F:precorrin-2 dehydrogenase activity"/>
    <property type="evidence" value="ECO:0007669"/>
    <property type="project" value="UniProtKB-EC"/>
</dbReference>
<proteinExistence type="predicted"/>
<dbReference type="GO" id="GO:0019354">
    <property type="term" value="P:siroheme biosynthetic process"/>
    <property type="evidence" value="ECO:0007669"/>
    <property type="project" value="UniProtKB-UniPathway"/>
</dbReference>
<dbReference type="Gene3D" id="3.40.1010.10">
    <property type="entry name" value="Cobalt-precorrin-4 Transmethylase, Domain 1"/>
    <property type="match status" value="1"/>
</dbReference>
<dbReference type="SUPFAM" id="SSF75615">
    <property type="entry name" value="Siroheme synthase middle domains-like"/>
    <property type="match status" value="1"/>
</dbReference>
<dbReference type="Gene3D" id="3.40.50.720">
    <property type="entry name" value="NAD(P)-binding Rossmann-like Domain"/>
    <property type="match status" value="1"/>
</dbReference>
<comment type="catalytic activity">
    <reaction evidence="6">
        <text>precorrin-2 + NAD(+) = sirohydrochlorin + NADH + 2 H(+)</text>
        <dbReference type="Rhea" id="RHEA:15613"/>
        <dbReference type="ChEBI" id="CHEBI:15378"/>
        <dbReference type="ChEBI" id="CHEBI:57540"/>
        <dbReference type="ChEBI" id="CHEBI:57945"/>
        <dbReference type="ChEBI" id="CHEBI:58351"/>
        <dbReference type="ChEBI" id="CHEBI:58827"/>
        <dbReference type="EC" id="1.3.1.76"/>
    </reaction>
</comment>
<accession>A0A6M8HUG9</accession>
<name>A0A6M8HUG9_9PROT</name>
<dbReference type="SUPFAM" id="SSF51735">
    <property type="entry name" value="NAD(P)-binding Rossmann-fold domains"/>
    <property type="match status" value="1"/>
</dbReference>
<dbReference type="Pfam" id="PF10414">
    <property type="entry name" value="CysG_dimeriser"/>
    <property type="match status" value="1"/>
</dbReference>
<dbReference type="Pfam" id="PF13241">
    <property type="entry name" value="NAD_binding_7"/>
    <property type="match status" value="1"/>
</dbReference>
<dbReference type="InterPro" id="IPR028281">
    <property type="entry name" value="Sirohaem_synthase_central"/>
</dbReference>
<evidence type="ECO:0000256" key="6">
    <source>
        <dbReference type="ARBA" id="ARBA00047561"/>
    </source>
</evidence>
<comment type="pathway">
    <text evidence="1">Porphyrin-containing compound metabolism; siroheme biosynthesis; sirohydrochlorin from precorrin-2: step 1/1.</text>
</comment>
<evidence type="ECO:0000313" key="10">
    <source>
        <dbReference type="EMBL" id="QKE91960.1"/>
    </source>
</evidence>
<dbReference type="Gene3D" id="1.10.8.210">
    <property type="entry name" value="Sirohaem synthase, dimerisation domain"/>
    <property type="match status" value="1"/>
</dbReference>
<evidence type="ECO:0000313" key="11">
    <source>
        <dbReference type="Proteomes" id="UP000500767"/>
    </source>
</evidence>
<dbReference type="GO" id="GO:0004325">
    <property type="term" value="F:ferrochelatase activity"/>
    <property type="evidence" value="ECO:0007669"/>
    <property type="project" value="InterPro"/>
</dbReference>
<sequence>MPKPLLPLFLDLDGRHALVLGDGEAADRRVASLRACGALVRQEPAVFEPSMLDGCAIAVGAEAPDPMLQAMTQEARRRGIPYNVVDRPSLSGYSTPAVVSRAPLQIAIASGGAAPVLARLLRARIESLVPTGFGRLASLADRMQPETRRRLPDVLRRRRMLEAAFSGRVAELMLAGQDAEAESAYIEALTAAEDGARHPEQGIVYLVDPGPGDADLLTLRALRLLGEADVIVHEASESEAVLELARRDASRLVVTAGDAVDQLSALAAQGRKLVRLSPRPGEAAQLRAAGHVCVEVPGVRAMMD</sequence>
<evidence type="ECO:0000259" key="8">
    <source>
        <dbReference type="Pfam" id="PF10414"/>
    </source>
</evidence>
<dbReference type="InterPro" id="IPR028161">
    <property type="entry name" value="Met8-like"/>
</dbReference>
<evidence type="ECO:0000256" key="4">
    <source>
        <dbReference type="ARBA" id="ARBA00023027"/>
    </source>
</evidence>
<reference evidence="10 11" key="1">
    <citation type="journal article" date="2014" name="World J. Microbiol. Biotechnol.">
        <title>Biodiversity and physiological characteristics of Antarctic and Arctic lichens-associated bacteria.</title>
        <authorList>
            <person name="Lee Y.M."/>
            <person name="Kim E.H."/>
            <person name="Lee H.K."/>
            <person name="Hong S.G."/>
        </authorList>
    </citation>
    <scope>NUCLEOTIDE SEQUENCE [LARGE SCALE GENOMIC DNA]</scope>
    <source>
        <strain evidence="10 11">PAMC 26569</strain>
    </source>
</reference>
<dbReference type="NCBIfam" id="TIGR01470">
    <property type="entry name" value="cysG_Nterm"/>
    <property type="match status" value="1"/>
</dbReference>
<dbReference type="GO" id="GO:0008168">
    <property type="term" value="F:methyltransferase activity"/>
    <property type="evidence" value="ECO:0007669"/>
    <property type="project" value="InterPro"/>
</dbReference>
<dbReference type="EC" id="1.3.1.76" evidence="2"/>
<dbReference type="SUPFAM" id="SSF53790">
    <property type="entry name" value="Tetrapyrrole methylase"/>
    <property type="match status" value="1"/>
</dbReference>
<keyword evidence="3" id="KW-0560">Oxidoreductase</keyword>
<dbReference type="PANTHER" id="PTHR35330:SF1">
    <property type="entry name" value="SIROHEME BIOSYNTHESIS PROTEIN MET8"/>
    <property type="match status" value="1"/>
</dbReference>
<keyword evidence="5" id="KW-0627">Porphyrin biosynthesis</keyword>
<feature type="domain" description="Tetrapyrrole methylase" evidence="7">
    <location>
        <begin position="204"/>
        <end position="277"/>
    </location>
</feature>
<keyword evidence="11" id="KW-1185">Reference proteome</keyword>
<keyword evidence="4" id="KW-0520">NAD</keyword>
<dbReference type="KEGG" id="lck:HN018_19705"/>
<dbReference type="Pfam" id="PF00590">
    <property type="entry name" value="TP_methylase"/>
    <property type="match status" value="1"/>
</dbReference>
<dbReference type="Gene3D" id="3.30.160.110">
    <property type="entry name" value="Siroheme synthase, domain 2"/>
    <property type="match status" value="1"/>
</dbReference>
<dbReference type="InterPro" id="IPR037115">
    <property type="entry name" value="Sirohaem_synt_dimer_dom_sf"/>
</dbReference>
<dbReference type="Pfam" id="PF14824">
    <property type="entry name" value="Sirohm_synth_M"/>
    <property type="match status" value="1"/>
</dbReference>